<dbReference type="OrthoDB" id="10068277at2759"/>
<accession>A0A9Q0Y9Z7</accession>
<proteinExistence type="predicted"/>
<dbReference type="EMBL" id="JAIZAY010000139">
    <property type="protein sequence ID" value="KAJ8018922.1"/>
    <property type="molecule type" value="Genomic_DNA"/>
</dbReference>
<evidence type="ECO:0000313" key="2">
    <source>
        <dbReference type="EMBL" id="KAJ8018922.1"/>
    </source>
</evidence>
<evidence type="ECO:0000256" key="1">
    <source>
        <dbReference type="SAM" id="Phobius"/>
    </source>
</evidence>
<keyword evidence="1" id="KW-1133">Transmembrane helix</keyword>
<protein>
    <submittedName>
        <fullName evidence="2">Uncharacterized protein</fullName>
    </submittedName>
</protein>
<name>A0A9Q0Y9Z7_HOLLE</name>
<organism evidence="2 3">
    <name type="scientific">Holothuria leucospilota</name>
    <name type="common">Black long sea cucumber</name>
    <name type="synonym">Mertensiothuria leucospilota</name>
    <dbReference type="NCBI Taxonomy" id="206669"/>
    <lineage>
        <taxon>Eukaryota</taxon>
        <taxon>Metazoa</taxon>
        <taxon>Echinodermata</taxon>
        <taxon>Eleutherozoa</taxon>
        <taxon>Echinozoa</taxon>
        <taxon>Holothuroidea</taxon>
        <taxon>Aspidochirotacea</taxon>
        <taxon>Aspidochirotida</taxon>
        <taxon>Holothuriidae</taxon>
        <taxon>Holothuria</taxon>
    </lineage>
</organism>
<keyword evidence="1" id="KW-0812">Transmembrane</keyword>
<comment type="caution">
    <text evidence="2">The sequence shown here is derived from an EMBL/GenBank/DDBJ whole genome shotgun (WGS) entry which is preliminary data.</text>
</comment>
<reference evidence="2" key="1">
    <citation type="submission" date="2021-10" db="EMBL/GenBank/DDBJ databases">
        <title>Tropical sea cucumber genome reveals ecological adaptation and Cuvierian tubules defense mechanism.</title>
        <authorList>
            <person name="Chen T."/>
        </authorList>
    </citation>
    <scope>NUCLEOTIDE SEQUENCE</scope>
    <source>
        <strain evidence="2">Nanhai2018</strain>
        <tissue evidence="2">Muscle</tissue>
    </source>
</reference>
<dbReference type="AlphaFoldDB" id="A0A9Q0Y9Z7"/>
<dbReference type="Proteomes" id="UP001152320">
    <property type="component" value="Unassembled WGS sequence"/>
</dbReference>
<feature type="transmembrane region" description="Helical" evidence="1">
    <location>
        <begin position="91"/>
        <end position="114"/>
    </location>
</feature>
<evidence type="ECO:0000313" key="3">
    <source>
        <dbReference type="Proteomes" id="UP001152320"/>
    </source>
</evidence>
<gene>
    <name evidence="2" type="ORF">HOLleu_42813</name>
</gene>
<keyword evidence="1" id="KW-0472">Membrane</keyword>
<keyword evidence="3" id="KW-1185">Reference proteome</keyword>
<sequence>MAPALRRLKNHAQEIQFLSKCSPRQRKAFLKHADPKLVISLCECASNIVKGIVPLYRTQKSKLSRYKKHLRDLSNKRLSNKKRKDILVQRGGILSLILKPIIQSLGGMLLGAVMPK</sequence>